<feature type="transmembrane region" description="Helical" evidence="1">
    <location>
        <begin position="34"/>
        <end position="55"/>
    </location>
</feature>
<dbReference type="PANTHER" id="PTHR32251:SF23">
    <property type="entry name" value="3-OXO-5-ALPHA-STEROID 4-DEHYDROGENASE (DUF1295)"/>
    <property type="match status" value="1"/>
</dbReference>
<gene>
    <name evidence="2" type="ORF">EI71_00112</name>
</gene>
<dbReference type="RefSeq" id="WP_119015295.1">
    <property type="nucleotide sequence ID" value="NZ_QXEV01000001.1"/>
</dbReference>
<dbReference type="Pfam" id="PF06966">
    <property type="entry name" value="DUF1295"/>
    <property type="match status" value="1"/>
</dbReference>
<comment type="caution">
    <text evidence="2">The sequence shown here is derived from an EMBL/GenBank/DDBJ whole genome shotgun (WGS) entry which is preliminary data.</text>
</comment>
<feature type="transmembrane region" description="Helical" evidence="1">
    <location>
        <begin position="62"/>
        <end position="79"/>
    </location>
</feature>
<dbReference type="OrthoDB" id="9779233at2"/>
<name>A0A397S739_9MOLU</name>
<accession>A0A397S739</accession>
<dbReference type="EMBL" id="QXEV01000001">
    <property type="protein sequence ID" value="RIA78551.1"/>
    <property type="molecule type" value="Genomic_DNA"/>
</dbReference>
<proteinExistence type="predicted"/>
<dbReference type="InParanoid" id="A0A397S739"/>
<feature type="transmembrane region" description="Helical" evidence="1">
    <location>
        <begin position="213"/>
        <end position="231"/>
    </location>
</feature>
<feature type="transmembrane region" description="Helical" evidence="1">
    <location>
        <begin position="237"/>
        <end position="256"/>
    </location>
</feature>
<evidence type="ECO:0000256" key="1">
    <source>
        <dbReference type="SAM" id="Phobius"/>
    </source>
</evidence>
<dbReference type="Proteomes" id="UP000266506">
    <property type="component" value="Unassembled WGS sequence"/>
</dbReference>
<keyword evidence="1" id="KW-0472">Membrane</keyword>
<dbReference type="AlphaFoldDB" id="A0A397S739"/>
<dbReference type="GO" id="GO:0016020">
    <property type="term" value="C:membrane"/>
    <property type="evidence" value="ECO:0007669"/>
    <property type="project" value="TreeGrafter"/>
</dbReference>
<feature type="transmembrane region" description="Helical" evidence="1">
    <location>
        <begin position="163"/>
        <end position="184"/>
    </location>
</feature>
<feature type="transmembrane region" description="Helical" evidence="1">
    <location>
        <begin position="85"/>
        <end position="107"/>
    </location>
</feature>
<feature type="transmembrane region" description="Helical" evidence="1">
    <location>
        <begin position="7"/>
        <end position="28"/>
    </location>
</feature>
<keyword evidence="1" id="KW-0812">Transmembrane</keyword>
<reference evidence="2 3" key="1">
    <citation type="submission" date="2018-08" db="EMBL/GenBank/DDBJ databases">
        <title>Genomic Encyclopedia of Archaeal and Bacterial Type Strains, Phase II (KMG-II): from individual species to whole genera.</title>
        <authorList>
            <person name="Goeker M."/>
        </authorList>
    </citation>
    <scope>NUCLEOTIDE SEQUENCE [LARGE SCALE GENOMIC DNA]</scope>
    <source>
        <strain evidence="2 3">ATCC 27112</strain>
    </source>
</reference>
<organism evidence="2 3">
    <name type="scientific">Anaeroplasma bactoclasticum</name>
    <dbReference type="NCBI Taxonomy" id="2088"/>
    <lineage>
        <taxon>Bacteria</taxon>
        <taxon>Bacillati</taxon>
        <taxon>Mycoplasmatota</taxon>
        <taxon>Mollicutes</taxon>
        <taxon>Anaeroplasmatales</taxon>
        <taxon>Anaeroplasmataceae</taxon>
        <taxon>Anaeroplasma</taxon>
    </lineage>
</organism>
<evidence type="ECO:0000313" key="3">
    <source>
        <dbReference type="Proteomes" id="UP000266506"/>
    </source>
</evidence>
<feature type="transmembrane region" description="Helical" evidence="1">
    <location>
        <begin position="128"/>
        <end position="157"/>
    </location>
</feature>
<dbReference type="Gene3D" id="1.20.120.1630">
    <property type="match status" value="1"/>
</dbReference>
<evidence type="ECO:0000313" key="2">
    <source>
        <dbReference type="EMBL" id="RIA78551.1"/>
    </source>
</evidence>
<dbReference type="PROSITE" id="PS50244">
    <property type="entry name" value="S5A_REDUCTASE"/>
    <property type="match status" value="1"/>
</dbReference>
<keyword evidence="3" id="KW-1185">Reference proteome</keyword>
<protein>
    <submittedName>
        <fullName evidence="2">Steroid 5-alpha reductase family enzyme</fullName>
    </submittedName>
</protein>
<dbReference type="PANTHER" id="PTHR32251">
    <property type="entry name" value="3-OXO-5-ALPHA-STEROID 4-DEHYDROGENASE"/>
    <property type="match status" value="1"/>
</dbReference>
<keyword evidence="1" id="KW-1133">Transmembrane helix</keyword>
<dbReference type="InterPro" id="IPR010721">
    <property type="entry name" value="UstE-like"/>
</dbReference>
<sequence length="292" mass="34322">MKQSKALSLLIILGIYILAGVLGYFTYIYIPLEFYFKLLFADIVGTVVVFIFSLILKNASCYDAYWSVLPMVVVLFYMFTKEMNVVRLLASIAVLGWGLRLTINWIYTFDNLSWEDWRYRMLKEKTKAFYPIINFLGIHLFPTLVVYLCILPIAFIFNYDVSMNIGVVIFFILAVLSFSMQGLADLEMHKFRKNRNSVFIRNGLWKYSRHPNYLGEILMWWNIAALSIFALGKNYWLMFGALVNTLMFTFISIPMAENHQRERKEGFDEYKAETRMLLPIYKRSKKETKIEG</sequence>